<evidence type="ECO:0000313" key="4">
    <source>
        <dbReference type="Proteomes" id="UP000577697"/>
    </source>
</evidence>
<sequence length="74" mass="7809">MPALLAVPALNAPPVGATFASDAHRRFGKGSSHAVNLNFGDCCTRLLAKTRNVPPLFKGDDFIHTDIVPALKPA</sequence>
<dbReference type="EC" id="3.1.-.-" evidence="2"/>
<organism evidence="1 3">
    <name type="scientific">Aminobacter aminovorans</name>
    <name type="common">Chelatobacter heintzii</name>
    <dbReference type="NCBI Taxonomy" id="83263"/>
    <lineage>
        <taxon>Bacteria</taxon>
        <taxon>Pseudomonadati</taxon>
        <taxon>Pseudomonadota</taxon>
        <taxon>Alphaproteobacteria</taxon>
        <taxon>Hyphomicrobiales</taxon>
        <taxon>Phyllobacteriaceae</taxon>
        <taxon>Aminobacter</taxon>
    </lineage>
</organism>
<reference evidence="1 3" key="1">
    <citation type="submission" date="2016-03" db="EMBL/GenBank/DDBJ databases">
        <title>Complete genome of Aminobacter aminovorans KCTC 2477.</title>
        <authorList>
            <person name="Kim K.M."/>
        </authorList>
    </citation>
    <scope>NUCLEOTIDE SEQUENCE [LARGE SCALE GENOMIC DNA]</scope>
    <source>
        <strain evidence="1 3">KCTC 2477</strain>
    </source>
</reference>
<protein>
    <submittedName>
        <fullName evidence="2">Ribonuclease VapC</fullName>
        <ecNumber evidence="2">3.1.-.-</ecNumber>
    </submittedName>
</protein>
<dbReference type="GO" id="GO:0016787">
    <property type="term" value="F:hydrolase activity"/>
    <property type="evidence" value="ECO:0007669"/>
    <property type="project" value="UniProtKB-KW"/>
</dbReference>
<dbReference type="CDD" id="cd09871">
    <property type="entry name" value="PIN_MtVapC28-VapC30-like"/>
    <property type="match status" value="1"/>
</dbReference>
<evidence type="ECO:0000313" key="2">
    <source>
        <dbReference type="EMBL" id="MBB3706891.1"/>
    </source>
</evidence>
<evidence type="ECO:0000313" key="1">
    <source>
        <dbReference type="EMBL" id="AMS39061.1"/>
    </source>
</evidence>
<dbReference type="EMBL" id="CP015005">
    <property type="protein sequence ID" value="AMS39061.1"/>
    <property type="molecule type" value="Genomic_DNA"/>
</dbReference>
<dbReference type="RefSeq" id="WP_067954612.1">
    <property type="nucleotide sequence ID" value="NZ_CP015005.1"/>
</dbReference>
<dbReference type="KEGG" id="aak:AA2016_0118"/>
<keyword evidence="4" id="KW-1185">Reference proteome</keyword>
<evidence type="ECO:0000313" key="3">
    <source>
        <dbReference type="Proteomes" id="UP000075755"/>
    </source>
</evidence>
<proteinExistence type="predicted"/>
<dbReference type="AlphaFoldDB" id="A0AAC9APQ0"/>
<dbReference type="Gene3D" id="3.40.50.1010">
    <property type="entry name" value="5'-nuclease"/>
    <property type="match status" value="1"/>
</dbReference>
<dbReference type="EMBL" id="JACICB010000011">
    <property type="protein sequence ID" value="MBB3706891.1"/>
    <property type="molecule type" value="Genomic_DNA"/>
</dbReference>
<reference evidence="2 4" key="2">
    <citation type="submission" date="2020-08" db="EMBL/GenBank/DDBJ databases">
        <title>Genomic Encyclopedia of Type Strains, Phase IV (KMG-IV): sequencing the most valuable type-strain genomes for metagenomic binning, comparative biology and taxonomic classification.</title>
        <authorList>
            <person name="Goeker M."/>
        </authorList>
    </citation>
    <scope>NUCLEOTIDE SEQUENCE [LARGE SCALE GENOMIC DNA]</scope>
    <source>
        <strain evidence="2 4">DSM 10368</strain>
    </source>
</reference>
<name>A0AAC9APQ0_AMIAI</name>
<keyword evidence="2" id="KW-0378">Hydrolase</keyword>
<dbReference type="Proteomes" id="UP000075755">
    <property type="component" value="Chromosome"/>
</dbReference>
<dbReference type="Proteomes" id="UP000577697">
    <property type="component" value="Unassembled WGS sequence"/>
</dbReference>
<gene>
    <name evidence="1" type="ORF">AA2016_0118</name>
    <name evidence="2" type="ORF">FHS67_003218</name>
</gene>
<accession>A0AAC9APQ0</accession>